<evidence type="ECO:0000256" key="7">
    <source>
        <dbReference type="ARBA" id="ARBA00022679"/>
    </source>
</evidence>
<evidence type="ECO:0000313" key="14">
    <source>
        <dbReference type="EnsemblProtists" id="EKX49458"/>
    </source>
</evidence>
<evidence type="ECO:0000256" key="6">
    <source>
        <dbReference type="ARBA" id="ARBA00022490"/>
    </source>
</evidence>
<comment type="catalytic activity">
    <reaction evidence="10">
        <text>N-terminal L-seryl-[histone H2A] + acetyl-CoA = N-terminal N(alpha)-acetyl-L-seryl-[histone H2A] + CoA + H(+)</text>
        <dbReference type="Rhea" id="RHEA:50600"/>
        <dbReference type="Rhea" id="RHEA-COMP:12742"/>
        <dbReference type="Rhea" id="RHEA-COMP:12744"/>
        <dbReference type="ChEBI" id="CHEBI:15378"/>
        <dbReference type="ChEBI" id="CHEBI:57287"/>
        <dbReference type="ChEBI" id="CHEBI:57288"/>
        <dbReference type="ChEBI" id="CHEBI:64738"/>
        <dbReference type="ChEBI" id="CHEBI:83690"/>
        <dbReference type="EC" id="2.3.1.257"/>
    </reaction>
</comment>
<sequence>MAKTNGATLKCPQEYIEVLRKALIGILALTCTFCSLLDERGQDKDLSKDVQPYSKFNQNGLNCEIRFSKELGSLETWAMIMTTNNMTKLYDESKCAWSDDIKFDELVDHGGAARFLVVYERDARSKDARNPVGFVHFRFTLQGEPVGVEAGEPALYVMDIQLEESVRRRGLGKHLMTVIENIARQQGMMHILFPVVKEDRRARSFVLEGLSGYVAEHLGA</sequence>
<dbReference type="KEGG" id="gtt:GUITHDRAFT_136122"/>
<keyword evidence="15" id="KW-1185">Reference proteome</keyword>
<dbReference type="EMBL" id="JH992982">
    <property type="protein sequence ID" value="EKX49458.1"/>
    <property type="molecule type" value="Genomic_DNA"/>
</dbReference>
<dbReference type="Proteomes" id="UP000011087">
    <property type="component" value="Unassembled WGS sequence"/>
</dbReference>
<dbReference type="PANTHER" id="PTHR20531:SF1">
    <property type="entry name" value="N-ALPHA-ACETYLTRANSFERASE 40"/>
    <property type="match status" value="1"/>
</dbReference>
<dbReference type="RefSeq" id="XP_005836438.1">
    <property type="nucleotide sequence ID" value="XM_005836381.1"/>
</dbReference>
<evidence type="ECO:0000256" key="4">
    <source>
        <dbReference type="ARBA" id="ARBA00012950"/>
    </source>
</evidence>
<evidence type="ECO:0000256" key="2">
    <source>
        <dbReference type="ARBA" id="ARBA00004496"/>
    </source>
</evidence>
<evidence type="ECO:0000256" key="3">
    <source>
        <dbReference type="ARBA" id="ARBA00008870"/>
    </source>
</evidence>
<gene>
    <name evidence="13" type="ORF">GUITHDRAFT_136122</name>
</gene>
<evidence type="ECO:0000256" key="8">
    <source>
        <dbReference type="ARBA" id="ARBA00023242"/>
    </source>
</evidence>
<comment type="catalytic activity">
    <reaction evidence="11">
        <text>N-terminal L-seryl-[histone H4] + acetyl-CoA = N-terminal N(alpha)-acetyl-L-seryl-[histone H4] + CoA + H(+)</text>
        <dbReference type="Rhea" id="RHEA:50596"/>
        <dbReference type="Rhea" id="RHEA-COMP:12740"/>
        <dbReference type="Rhea" id="RHEA-COMP:12743"/>
        <dbReference type="ChEBI" id="CHEBI:15378"/>
        <dbReference type="ChEBI" id="CHEBI:57287"/>
        <dbReference type="ChEBI" id="CHEBI:57288"/>
        <dbReference type="ChEBI" id="CHEBI:64738"/>
        <dbReference type="ChEBI" id="CHEBI:83690"/>
        <dbReference type="EC" id="2.3.1.257"/>
    </reaction>
</comment>
<dbReference type="OMA" id="AYLHYRF"/>
<dbReference type="eggNOG" id="KOG2488">
    <property type="taxonomic scope" value="Eukaryota"/>
</dbReference>
<evidence type="ECO:0000256" key="5">
    <source>
        <dbReference type="ARBA" id="ARBA00015043"/>
    </source>
</evidence>
<protein>
    <recommendedName>
        <fullName evidence="5">N-alpha-acetyltransferase 40</fullName>
        <ecNumber evidence="4">2.3.1.257</ecNumber>
    </recommendedName>
</protein>
<organism evidence="13">
    <name type="scientific">Guillardia theta (strain CCMP2712)</name>
    <name type="common">Cryptophyte</name>
    <dbReference type="NCBI Taxonomy" id="905079"/>
    <lineage>
        <taxon>Eukaryota</taxon>
        <taxon>Cryptophyceae</taxon>
        <taxon>Pyrenomonadales</taxon>
        <taxon>Geminigeraceae</taxon>
        <taxon>Guillardia</taxon>
    </lineage>
</organism>
<dbReference type="EC" id="2.3.1.257" evidence="4"/>
<dbReference type="GO" id="GO:0005634">
    <property type="term" value="C:nucleus"/>
    <property type="evidence" value="ECO:0007669"/>
    <property type="project" value="UniProtKB-SubCell"/>
</dbReference>
<dbReference type="InterPro" id="IPR016181">
    <property type="entry name" value="Acyl_CoA_acyltransferase"/>
</dbReference>
<accession>L1JN05</accession>
<dbReference type="Gene3D" id="3.40.630.30">
    <property type="match status" value="1"/>
</dbReference>
<keyword evidence="9" id="KW-0012">Acyltransferase</keyword>
<keyword evidence="6" id="KW-0963">Cytoplasm</keyword>
<dbReference type="PROSITE" id="PS51186">
    <property type="entry name" value="GNAT"/>
    <property type="match status" value="1"/>
</dbReference>
<dbReference type="HOGENOM" id="CLU_1258174_0_0_1"/>
<dbReference type="GeneID" id="17305920"/>
<evidence type="ECO:0000256" key="11">
    <source>
        <dbReference type="ARBA" id="ARBA00049524"/>
    </source>
</evidence>
<dbReference type="GO" id="GO:0010485">
    <property type="term" value="F:histone H4 acetyltransferase activity"/>
    <property type="evidence" value="ECO:0007669"/>
    <property type="project" value="InterPro"/>
</dbReference>
<evidence type="ECO:0000313" key="13">
    <source>
        <dbReference type="EMBL" id="EKX49458.1"/>
    </source>
</evidence>
<evidence type="ECO:0000313" key="15">
    <source>
        <dbReference type="Proteomes" id="UP000011087"/>
    </source>
</evidence>
<evidence type="ECO:0000256" key="1">
    <source>
        <dbReference type="ARBA" id="ARBA00004123"/>
    </source>
</evidence>
<dbReference type="PANTHER" id="PTHR20531">
    <property type="entry name" value="N-ALPHA-ACETYLTRANSFERASE 40"/>
    <property type="match status" value="1"/>
</dbReference>
<dbReference type="InterPro" id="IPR039949">
    <property type="entry name" value="NAA40"/>
</dbReference>
<feature type="domain" description="N-acetyltransferase" evidence="12">
    <location>
        <begin position="90"/>
        <end position="220"/>
    </location>
</feature>
<dbReference type="OrthoDB" id="424551at2759"/>
<evidence type="ECO:0000256" key="10">
    <source>
        <dbReference type="ARBA" id="ARBA00047821"/>
    </source>
</evidence>
<dbReference type="PaxDb" id="55529-EKX49458"/>
<proteinExistence type="inferred from homology"/>
<keyword evidence="8" id="KW-0539">Nucleus</keyword>
<evidence type="ECO:0000256" key="9">
    <source>
        <dbReference type="ARBA" id="ARBA00023315"/>
    </source>
</evidence>
<dbReference type="InterPro" id="IPR000182">
    <property type="entry name" value="GNAT_dom"/>
</dbReference>
<reference evidence="13 15" key="1">
    <citation type="journal article" date="2012" name="Nature">
        <title>Algal genomes reveal evolutionary mosaicism and the fate of nucleomorphs.</title>
        <authorList>
            <consortium name="DOE Joint Genome Institute"/>
            <person name="Curtis B.A."/>
            <person name="Tanifuji G."/>
            <person name="Burki F."/>
            <person name="Gruber A."/>
            <person name="Irimia M."/>
            <person name="Maruyama S."/>
            <person name="Arias M.C."/>
            <person name="Ball S.G."/>
            <person name="Gile G.H."/>
            <person name="Hirakawa Y."/>
            <person name="Hopkins J.F."/>
            <person name="Kuo A."/>
            <person name="Rensing S.A."/>
            <person name="Schmutz J."/>
            <person name="Symeonidi A."/>
            <person name="Elias M."/>
            <person name="Eveleigh R.J."/>
            <person name="Herman E.K."/>
            <person name="Klute M.J."/>
            <person name="Nakayama T."/>
            <person name="Obornik M."/>
            <person name="Reyes-Prieto A."/>
            <person name="Armbrust E.V."/>
            <person name="Aves S.J."/>
            <person name="Beiko R.G."/>
            <person name="Coutinho P."/>
            <person name="Dacks J.B."/>
            <person name="Durnford D.G."/>
            <person name="Fast N.M."/>
            <person name="Green B.R."/>
            <person name="Grisdale C.J."/>
            <person name="Hempel F."/>
            <person name="Henrissat B."/>
            <person name="Hoppner M.P."/>
            <person name="Ishida K."/>
            <person name="Kim E."/>
            <person name="Koreny L."/>
            <person name="Kroth P.G."/>
            <person name="Liu Y."/>
            <person name="Malik S.B."/>
            <person name="Maier U.G."/>
            <person name="McRose D."/>
            <person name="Mock T."/>
            <person name="Neilson J.A."/>
            <person name="Onodera N.T."/>
            <person name="Poole A.M."/>
            <person name="Pritham E.J."/>
            <person name="Richards T.A."/>
            <person name="Rocap G."/>
            <person name="Roy S.W."/>
            <person name="Sarai C."/>
            <person name="Schaack S."/>
            <person name="Shirato S."/>
            <person name="Slamovits C.H."/>
            <person name="Spencer D.F."/>
            <person name="Suzuki S."/>
            <person name="Worden A.Z."/>
            <person name="Zauner S."/>
            <person name="Barry K."/>
            <person name="Bell C."/>
            <person name="Bharti A.K."/>
            <person name="Crow J.A."/>
            <person name="Grimwood J."/>
            <person name="Kramer R."/>
            <person name="Lindquist E."/>
            <person name="Lucas S."/>
            <person name="Salamov A."/>
            <person name="McFadden G.I."/>
            <person name="Lane C.E."/>
            <person name="Keeling P.J."/>
            <person name="Gray M.W."/>
            <person name="Grigoriev I.V."/>
            <person name="Archibald J.M."/>
        </authorList>
    </citation>
    <scope>NUCLEOTIDE SEQUENCE</scope>
    <source>
        <strain evidence="13 15">CCMP2712</strain>
    </source>
</reference>
<comment type="similarity">
    <text evidence="3">Belongs to the acetyltransferase family. NAA40 subfamily.</text>
</comment>
<dbReference type="GO" id="GO:0005737">
    <property type="term" value="C:cytoplasm"/>
    <property type="evidence" value="ECO:0007669"/>
    <property type="project" value="UniProtKB-SubCell"/>
</dbReference>
<reference evidence="15" key="2">
    <citation type="submission" date="2012-11" db="EMBL/GenBank/DDBJ databases">
        <authorList>
            <person name="Kuo A."/>
            <person name="Curtis B.A."/>
            <person name="Tanifuji G."/>
            <person name="Burki F."/>
            <person name="Gruber A."/>
            <person name="Irimia M."/>
            <person name="Maruyama S."/>
            <person name="Arias M.C."/>
            <person name="Ball S.G."/>
            <person name="Gile G.H."/>
            <person name="Hirakawa Y."/>
            <person name="Hopkins J.F."/>
            <person name="Rensing S.A."/>
            <person name="Schmutz J."/>
            <person name="Symeonidi A."/>
            <person name="Elias M."/>
            <person name="Eveleigh R.J."/>
            <person name="Herman E.K."/>
            <person name="Klute M.J."/>
            <person name="Nakayama T."/>
            <person name="Obornik M."/>
            <person name="Reyes-Prieto A."/>
            <person name="Armbrust E.V."/>
            <person name="Aves S.J."/>
            <person name="Beiko R.G."/>
            <person name="Coutinho P."/>
            <person name="Dacks J.B."/>
            <person name="Durnford D.G."/>
            <person name="Fast N.M."/>
            <person name="Green B.R."/>
            <person name="Grisdale C."/>
            <person name="Hempe F."/>
            <person name="Henrissat B."/>
            <person name="Hoppner M.P."/>
            <person name="Ishida K.-I."/>
            <person name="Kim E."/>
            <person name="Koreny L."/>
            <person name="Kroth P.G."/>
            <person name="Liu Y."/>
            <person name="Malik S.-B."/>
            <person name="Maier U.G."/>
            <person name="McRose D."/>
            <person name="Mock T."/>
            <person name="Neilson J.A."/>
            <person name="Onodera N.T."/>
            <person name="Poole A.M."/>
            <person name="Pritham E.J."/>
            <person name="Richards T.A."/>
            <person name="Rocap G."/>
            <person name="Roy S.W."/>
            <person name="Sarai C."/>
            <person name="Schaack S."/>
            <person name="Shirato S."/>
            <person name="Slamovits C.H."/>
            <person name="Spencer D.F."/>
            <person name="Suzuki S."/>
            <person name="Worden A.Z."/>
            <person name="Zauner S."/>
            <person name="Barry K."/>
            <person name="Bell C."/>
            <person name="Bharti A.K."/>
            <person name="Crow J.A."/>
            <person name="Grimwood J."/>
            <person name="Kramer R."/>
            <person name="Lindquist E."/>
            <person name="Lucas S."/>
            <person name="Salamov A."/>
            <person name="McFadden G.I."/>
            <person name="Lane C.E."/>
            <person name="Keeling P.J."/>
            <person name="Gray M.W."/>
            <person name="Grigoriev I.V."/>
            <person name="Archibald J.M."/>
        </authorList>
    </citation>
    <scope>NUCLEOTIDE SEQUENCE</scope>
    <source>
        <strain evidence="15">CCMP2712</strain>
    </source>
</reference>
<dbReference type="GO" id="GO:1990189">
    <property type="term" value="F:protein N-terminal-serine acetyltransferase activity"/>
    <property type="evidence" value="ECO:0007669"/>
    <property type="project" value="UniProtKB-EC"/>
</dbReference>
<keyword evidence="7" id="KW-0808">Transferase</keyword>
<name>L1JN05_GUITC</name>
<dbReference type="Pfam" id="PF00583">
    <property type="entry name" value="Acetyltransf_1"/>
    <property type="match status" value="1"/>
</dbReference>
<reference evidence="14" key="3">
    <citation type="submission" date="2016-03" db="UniProtKB">
        <authorList>
            <consortium name="EnsemblProtists"/>
        </authorList>
    </citation>
    <scope>IDENTIFICATION</scope>
</reference>
<dbReference type="AlphaFoldDB" id="L1JN05"/>
<comment type="subcellular location">
    <subcellularLocation>
        <location evidence="2">Cytoplasm</location>
    </subcellularLocation>
    <subcellularLocation>
        <location evidence="1">Nucleus</location>
    </subcellularLocation>
</comment>
<dbReference type="CDD" id="cd04301">
    <property type="entry name" value="NAT_SF"/>
    <property type="match status" value="1"/>
</dbReference>
<dbReference type="SUPFAM" id="SSF55729">
    <property type="entry name" value="Acyl-CoA N-acyltransferases (Nat)"/>
    <property type="match status" value="1"/>
</dbReference>
<dbReference type="GO" id="GO:0043998">
    <property type="term" value="F:histone H2A acetyltransferase activity"/>
    <property type="evidence" value="ECO:0007669"/>
    <property type="project" value="InterPro"/>
</dbReference>
<evidence type="ECO:0000259" key="12">
    <source>
        <dbReference type="PROSITE" id="PS51186"/>
    </source>
</evidence>
<dbReference type="STRING" id="905079.L1JN05"/>
<dbReference type="EnsemblProtists" id="EKX49458">
    <property type="protein sequence ID" value="EKX49458"/>
    <property type="gene ID" value="GUITHDRAFT_136122"/>
</dbReference>